<comment type="caution">
    <text evidence="1">The sequence shown here is derived from an EMBL/GenBank/DDBJ whole genome shotgun (WGS) entry which is preliminary data.</text>
</comment>
<protein>
    <recommendedName>
        <fullName evidence="3">Lipoprotein</fullName>
    </recommendedName>
</protein>
<evidence type="ECO:0008006" key="3">
    <source>
        <dbReference type="Google" id="ProtNLM"/>
    </source>
</evidence>
<dbReference type="RefSeq" id="WP_005399306.1">
    <property type="nucleotide sequence ID" value="NZ_JH601089.1"/>
</dbReference>
<sequence length="151" mass="17611">MKKNIPLLIVFVFILSACSLFKSNPLHKSEALMFEASSTLWNQVNEEDDFLKSKKYKLAYKGDFSYHEEYNISGIKNKKEVKISEKDLEKIYDILQNKVKDDKKIIGADGTGCDITFYDENAEELYKFDGNIYDTHKEEIVRLLDSYIDEL</sequence>
<keyword evidence="2" id="KW-1185">Reference proteome</keyword>
<dbReference type="GeneID" id="96999711"/>
<dbReference type="PROSITE" id="PS51257">
    <property type="entry name" value="PROKAR_LIPOPROTEIN"/>
    <property type="match status" value="1"/>
</dbReference>
<evidence type="ECO:0000313" key="1">
    <source>
        <dbReference type="EMBL" id="EHR31836.1"/>
    </source>
</evidence>
<dbReference type="STRING" id="883114.HMPREF9709_01792"/>
<proteinExistence type="predicted"/>
<gene>
    <name evidence="1" type="ORF">HMPREF9709_01792</name>
</gene>
<organism evidence="1 2">
    <name type="scientific">Helcococcus kunzii ATCC 51366</name>
    <dbReference type="NCBI Taxonomy" id="883114"/>
    <lineage>
        <taxon>Bacteria</taxon>
        <taxon>Bacillati</taxon>
        <taxon>Bacillota</taxon>
        <taxon>Tissierellia</taxon>
        <taxon>Tissierellales</taxon>
        <taxon>Peptoniphilaceae</taxon>
        <taxon>Helcococcus</taxon>
    </lineage>
</organism>
<dbReference type="EMBL" id="AGEI01000033">
    <property type="protein sequence ID" value="EHR31836.1"/>
    <property type="molecule type" value="Genomic_DNA"/>
</dbReference>
<evidence type="ECO:0000313" key="2">
    <source>
        <dbReference type="Proteomes" id="UP000004191"/>
    </source>
</evidence>
<reference evidence="1 2" key="1">
    <citation type="submission" date="2012-01" db="EMBL/GenBank/DDBJ databases">
        <title>The Genome Sequence of Helcococcus kunzii ATCC 51366.</title>
        <authorList>
            <consortium name="The Broad Institute Genome Sequencing Platform"/>
            <person name="Earl A."/>
            <person name="Ward D."/>
            <person name="Feldgarden M."/>
            <person name="Gevers D."/>
            <person name="Huys G."/>
            <person name="Young S.K."/>
            <person name="Zeng Q."/>
            <person name="Gargeya S."/>
            <person name="Fitzgerald M."/>
            <person name="Haas B."/>
            <person name="Abouelleil A."/>
            <person name="Alvarado L."/>
            <person name="Arachchi H.M."/>
            <person name="Berlin A."/>
            <person name="Chapman S.B."/>
            <person name="Gearin G."/>
            <person name="Goldberg J."/>
            <person name="Griggs A."/>
            <person name="Gujja S."/>
            <person name="Hansen M."/>
            <person name="Heiman D."/>
            <person name="Howarth C."/>
            <person name="Larimer J."/>
            <person name="Lui A."/>
            <person name="MacDonald P.J.P."/>
            <person name="McCowen C."/>
            <person name="Montmayeur A."/>
            <person name="Murphy C."/>
            <person name="Neiman D."/>
            <person name="Pearson M."/>
            <person name="Priest M."/>
            <person name="Roberts A."/>
            <person name="Saif S."/>
            <person name="Shea T."/>
            <person name="Sisk P."/>
            <person name="Stolte C."/>
            <person name="Sykes S."/>
            <person name="Wortman J."/>
            <person name="Nusbaum C."/>
            <person name="Birren B."/>
        </authorList>
    </citation>
    <scope>NUCLEOTIDE SEQUENCE [LARGE SCALE GENOMIC DNA]</scope>
    <source>
        <strain evidence="1 2">ATCC 51366</strain>
    </source>
</reference>
<accession>H3NR31</accession>
<dbReference type="Proteomes" id="UP000004191">
    <property type="component" value="Unassembled WGS sequence"/>
</dbReference>
<dbReference type="AlphaFoldDB" id="H3NR31"/>
<name>H3NR31_9FIRM</name>
<dbReference type="HOGENOM" id="CLU_1728837_0_0_9"/>